<evidence type="ECO:0000313" key="1">
    <source>
        <dbReference type="EMBL" id="AMD88302.1"/>
    </source>
</evidence>
<name>A0A0X8JGV2_ACTRD</name>
<dbReference type="RefSeq" id="WP_067943783.1">
    <property type="nucleotide sequence ID" value="NZ_CAUHMM010000069.1"/>
</dbReference>
<reference evidence="2" key="1">
    <citation type="submission" date="2016-02" db="EMBL/GenBank/DDBJ databases">
        <authorList>
            <person name="Holder M.E."/>
            <person name="Ajami N.J."/>
            <person name="Petrosino J.F."/>
        </authorList>
    </citation>
    <scope>NUCLEOTIDE SEQUENCE [LARGE SCALE GENOMIC DNA]</scope>
    <source>
        <strain evidence="2">CCUG 36733</strain>
    </source>
</reference>
<accession>A0A0X8JGV2</accession>
<protein>
    <submittedName>
        <fullName evidence="1">Uncharacterized protein</fullName>
    </submittedName>
</protein>
<organism evidence="1 2">
    <name type="scientific">Actinomyces radicidentis</name>
    <dbReference type="NCBI Taxonomy" id="111015"/>
    <lineage>
        <taxon>Bacteria</taxon>
        <taxon>Bacillati</taxon>
        <taxon>Actinomycetota</taxon>
        <taxon>Actinomycetes</taxon>
        <taxon>Actinomycetales</taxon>
        <taxon>Actinomycetaceae</taxon>
        <taxon>Actinomyces</taxon>
    </lineage>
</organism>
<dbReference type="Proteomes" id="UP000065220">
    <property type="component" value="Chromosome"/>
</dbReference>
<gene>
    <name evidence="1" type="ORF">AXF14_12880</name>
</gene>
<dbReference type="EMBL" id="CP014228">
    <property type="protein sequence ID" value="AMD88302.1"/>
    <property type="molecule type" value="Genomic_DNA"/>
</dbReference>
<dbReference type="KEGG" id="ard:AXF14_12880"/>
<evidence type="ECO:0000313" key="2">
    <source>
        <dbReference type="Proteomes" id="UP000065220"/>
    </source>
</evidence>
<keyword evidence="2" id="KW-1185">Reference proteome</keyword>
<dbReference type="STRING" id="111015.AXF14_12880"/>
<sequence>MQRRIDLEVDQDDVLPVVTALITGTGVYLEPVETRPTDRWPLLRRTVVLGDVVVRLPHRDYRASVPTQTGVFGAGEGGHFAWATSLPLLDASDDVRRPPTDR</sequence>
<proteinExistence type="predicted"/>
<dbReference type="AlphaFoldDB" id="A0A0X8JGV2"/>